<dbReference type="InterPro" id="IPR001173">
    <property type="entry name" value="Glyco_trans_2-like"/>
</dbReference>
<dbReference type="EMBL" id="JACJJL010000030">
    <property type="protein sequence ID" value="MBM6662817.1"/>
    <property type="molecule type" value="Genomic_DNA"/>
</dbReference>
<feature type="domain" description="Glycosyltransferase 2-like" evidence="4">
    <location>
        <begin position="13"/>
        <end position="116"/>
    </location>
</feature>
<reference evidence="5 6" key="1">
    <citation type="journal article" date="2021" name="Sci. Rep.">
        <title>The distribution of antibiotic resistance genes in chicken gut microbiota commensals.</title>
        <authorList>
            <person name="Juricova H."/>
            <person name="Matiasovicova J."/>
            <person name="Kubasova T."/>
            <person name="Cejkova D."/>
            <person name="Rychlik I."/>
        </authorList>
    </citation>
    <scope>NUCLEOTIDE SEQUENCE [LARGE SCALE GENOMIC DNA]</scope>
    <source>
        <strain evidence="5 6">An819</strain>
    </source>
</reference>
<comment type="caution">
    <text evidence="5">The sequence shown here is derived from an EMBL/GenBank/DDBJ whole genome shotgun (WGS) entry which is preliminary data.</text>
</comment>
<dbReference type="PANTHER" id="PTHR43179:SF12">
    <property type="entry name" value="GALACTOFURANOSYLTRANSFERASE GLFT2"/>
    <property type="match status" value="1"/>
</dbReference>
<comment type="similarity">
    <text evidence="1">Belongs to the glycosyltransferase 2 family.</text>
</comment>
<organism evidence="5 6">
    <name type="scientific">Marseilla massiliensis</name>
    <dbReference type="NCBI Taxonomy" id="1841864"/>
    <lineage>
        <taxon>Bacteria</taxon>
        <taxon>Pseudomonadati</taxon>
        <taxon>Bacteroidota</taxon>
        <taxon>Bacteroidia</taxon>
        <taxon>Bacteroidales</taxon>
        <taxon>Prevotellaceae</taxon>
        <taxon>Marseilla</taxon>
    </lineage>
</organism>
<gene>
    <name evidence="5" type="ORF">H6B30_13875</name>
</gene>
<evidence type="ECO:0000313" key="5">
    <source>
        <dbReference type="EMBL" id="MBM6662817.1"/>
    </source>
</evidence>
<dbReference type="PANTHER" id="PTHR43179">
    <property type="entry name" value="RHAMNOSYLTRANSFERASE WBBL"/>
    <property type="match status" value="1"/>
</dbReference>
<evidence type="ECO:0000256" key="2">
    <source>
        <dbReference type="ARBA" id="ARBA00022676"/>
    </source>
</evidence>
<dbReference type="GO" id="GO:0016757">
    <property type="term" value="F:glycosyltransferase activity"/>
    <property type="evidence" value="ECO:0007669"/>
    <property type="project" value="UniProtKB-KW"/>
</dbReference>
<dbReference type="RefSeq" id="WP_205111597.1">
    <property type="nucleotide sequence ID" value="NZ_JACJJL010000030.1"/>
</dbReference>
<keyword evidence="2" id="KW-0328">Glycosyltransferase</keyword>
<keyword evidence="6" id="KW-1185">Reference proteome</keyword>
<keyword evidence="3" id="KW-0808">Transferase</keyword>
<dbReference type="Gene3D" id="3.90.550.10">
    <property type="entry name" value="Spore Coat Polysaccharide Biosynthesis Protein SpsA, Chain A"/>
    <property type="match status" value="1"/>
</dbReference>
<sequence length="313" mass="34347">MDNGIGNTDVVGVIVTYNRLALLKETVGAVMGQTCPLRKTIIIDNHSTDGTAEYLASIGGNKAIETVRLATNTGGAGGFAEGIRRAALCSPGWIWVMDDDTVPAPDAVERMVPFMGCSGVGFLNSKVVWTDGSQHLMNLPGRIDDEARRKAALERLGLGEGCGAEPIEGASFVSLFVRGSLPREIGLPYKEFFIWSDDAEYTERITRHGYAGLLVDGSVATHKTAENYAASIDTVPAAAAWKLYYGERNQSFMRRERKGALAFFFSQLNALRLHARKIRRRKLPKDEERKLLAACRKGLLAGFTFRPRVEYID</sequence>
<evidence type="ECO:0000259" key="4">
    <source>
        <dbReference type="Pfam" id="PF00535"/>
    </source>
</evidence>
<dbReference type="Proteomes" id="UP000764045">
    <property type="component" value="Unassembled WGS sequence"/>
</dbReference>
<accession>A0A939B657</accession>
<evidence type="ECO:0000256" key="1">
    <source>
        <dbReference type="ARBA" id="ARBA00006739"/>
    </source>
</evidence>
<evidence type="ECO:0000313" key="6">
    <source>
        <dbReference type="Proteomes" id="UP000764045"/>
    </source>
</evidence>
<dbReference type="AlphaFoldDB" id="A0A939B657"/>
<proteinExistence type="inferred from homology"/>
<dbReference type="SUPFAM" id="SSF53448">
    <property type="entry name" value="Nucleotide-diphospho-sugar transferases"/>
    <property type="match status" value="1"/>
</dbReference>
<name>A0A939B657_9BACT</name>
<dbReference type="CDD" id="cd04185">
    <property type="entry name" value="GT_2_like_b"/>
    <property type="match status" value="1"/>
</dbReference>
<dbReference type="InterPro" id="IPR029044">
    <property type="entry name" value="Nucleotide-diphossugar_trans"/>
</dbReference>
<evidence type="ECO:0000256" key="3">
    <source>
        <dbReference type="ARBA" id="ARBA00022679"/>
    </source>
</evidence>
<protein>
    <submittedName>
        <fullName evidence="5">Glycosyltransferase family 2 protein</fullName>
    </submittedName>
</protein>
<dbReference type="Pfam" id="PF00535">
    <property type="entry name" value="Glycos_transf_2"/>
    <property type="match status" value="1"/>
</dbReference>